<evidence type="ECO:0000256" key="2">
    <source>
        <dbReference type="SAM" id="MobiDB-lite"/>
    </source>
</evidence>
<evidence type="ECO:0000313" key="5">
    <source>
        <dbReference type="EMBL" id="GIG45323.1"/>
    </source>
</evidence>
<feature type="region of interest" description="Disordered" evidence="2">
    <location>
        <begin position="270"/>
        <end position="306"/>
    </location>
</feature>
<keyword evidence="6" id="KW-1185">Reference proteome</keyword>
<feature type="transmembrane region" description="Helical" evidence="3">
    <location>
        <begin position="221"/>
        <end position="241"/>
    </location>
</feature>
<evidence type="ECO:0000256" key="3">
    <source>
        <dbReference type="SAM" id="Phobius"/>
    </source>
</evidence>
<evidence type="ECO:0000256" key="1">
    <source>
        <dbReference type="ARBA" id="ARBA00007362"/>
    </source>
</evidence>
<dbReference type="SUPFAM" id="SSF103481">
    <property type="entry name" value="Multidrug resistance efflux transporter EmrE"/>
    <property type="match status" value="2"/>
</dbReference>
<dbReference type="Pfam" id="PF00892">
    <property type="entry name" value="EamA"/>
    <property type="match status" value="1"/>
</dbReference>
<dbReference type="EMBL" id="BONQ01000050">
    <property type="protein sequence ID" value="GIG45323.1"/>
    <property type="molecule type" value="Genomic_DNA"/>
</dbReference>
<protein>
    <submittedName>
        <fullName evidence="5">Membrane protein</fullName>
    </submittedName>
</protein>
<feature type="domain" description="EamA" evidence="4">
    <location>
        <begin position="133"/>
        <end position="259"/>
    </location>
</feature>
<proteinExistence type="inferred from homology"/>
<organism evidence="5 6">
    <name type="scientific">Dactylosporangium siamense</name>
    <dbReference type="NCBI Taxonomy" id="685454"/>
    <lineage>
        <taxon>Bacteria</taxon>
        <taxon>Bacillati</taxon>
        <taxon>Actinomycetota</taxon>
        <taxon>Actinomycetes</taxon>
        <taxon>Micromonosporales</taxon>
        <taxon>Micromonosporaceae</taxon>
        <taxon>Dactylosporangium</taxon>
    </lineage>
</organism>
<dbReference type="GO" id="GO:0016020">
    <property type="term" value="C:membrane"/>
    <property type="evidence" value="ECO:0007669"/>
    <property type="project" value="InterPro"/>
</dbReference>
<keyword evidence="3" id="KW-0812">Transmembrane</keyword>
<evidence type="ECO:0000259" key="4">
    <source>
        <dbReference type="Pfam" id="PF00892"/>
    </source>
</evidence>
<feature type="transmembrane region" description="Helical" evidence="3">
    <location>
        <begin position="189"/>
        <end position="209"/>
    </location>
</feature>
<feature type="transmembrane region" description="Helical" evidence="3">
    <location>
        <begin position="26"/>
        <end position="46"/>
    </location>
</feature>
<dbReference type="AlphaFoldDB" id="A0A919PNC1"/>
<comment type="caution">
    <text evidence="5">The sequence shown here is derived from an EMBL/GenBank/DDBJ whole genome shotgun (WGS) entry which is preliminary data.</text>
</comment>
<feature type="transmembrane region" description="Helical" evidence="3">
    <location>
        <begin position="162"/>
        <end position="183"/>
    </location>
</feature>
<keyword evidence="3" id="KW-1133">Transmembrane helix</keyword>
<reference evidence="5" key="1">
    <citation type="submission" date="2021-01" db="EMBL/GenBank/DDBJ databases">
        <title>Whole genome shotgun sequence of Dactylosporangium siamense NBRC 106093.</title>
        <authorList>
            <person name="Komaki H."/>
            <person name="Tamura T."/>
        </authorList>
    </citation>
    <scope>NUCLEOTIDE SEQUENCE</scope>
    <source>
        <strain evidence="5">NBRC 106093</strain>
    </source>
</reference>
<dbReference type="InterPro" id="IPR037185">
    <property type="entry name" value="EmrE-like"/>
</dbReference>
<name>A0A919PNC1_9ACTN</name>
<dbReference type="RefSeq" id="WP_203847108.1">
    <property type="nucleotide sequence ID" value="NZ_BAAAVW010000009.1"/>
</dbReference>
<feature type="transmembrane region" description="Helical" evidence="3">
    <location>
        <begin position="58"/>
        <end position="78"/>
    </location>
</feature>
<feature type="compositionally biased region" description="Low complexity" evidence="2">
    <location>
        <begin position="270"/>
        <end position="284"/>
    </location>
</feature>
<comment type="similarity">
    <text evidence="1">Belongs to the EamA transporter family.</text>
</comment>
<dbReference type="InterPro" id="IPR000620">
    <property type="entry name" value="EamA_dom"/>
</dbReference>
<evidence type="ECO:0000313" key="6">
    <source>
        <dbReference type="Proteomes" id="UP000660611"/>
    </source>
</evidence>
<feature type="transmembrane region" description="Helical" evidence="3">
    <location>
        <begin position="132"/>
        <end position="150"/>
    </location>
</feature>
<keyword evidence="3" id="KW-0472">Membrane</keyword>
<feature type="transmembrane region" description="Helical" evidence="3">
    <location>
        <begin position="247"/>
        <end position="264"/>
    </location>
</feature>
<gene>
    <name evidence="5" type="ORF">Dsi01nite_033640</name>
</gene>
<accession>A0A919PNC1</accession>
<sequence>MFAAIASMICIQLGLAASVGLFDSVGPSGAVCLRLACAALLLLALVRPRPRDFTRASLLATAALGVVTACMTLTFMAAVARLPLGTASALEFLGPLTVAAVRGRRATVLWPVLAGAGVVLLTEPWHGGTDPAGVGFALAAAACWAGYILLTQHVGDRVSGYAGLAVSTAVAGVVASAVAGPSVAAGLTWSVLAAGFGLAVLLAVVPFSLEMYALRKLTTAAFGTLMSLEPAVALVVGGVLLHQAPGPLAVLGMALVVAAGVGAARTGSRAVGAQGPAVGGVEPPAGDDDVPGRAVEPVGHEVAVDR</sequence>
<dbReference type="Proteomes" id="UP000660611">
    <property type="component" value="Unassembled WGS sequence"/>
</dbReference>